<dbReference type="AlphaFoldDB" id="A0A918B9J7"/>
<protein>
    <submittedName>
        <fullName evidence="5">Hydrolase</fullName>
    </submittedName>
</protein>
<reference evidence="5" key="1">
    <citation type="journal article" date="2014" name="Int. J. Syst. Evol. Microbiol.">
        <title>Complete genome sequence of Corynebacterium casei LMG S-19264T (=DSM 44701T), isolated from a smear-ripened cheese.</title>
        <authorList>
            <consortium name="US DOE Joint Genome Institute (JGI-PGF)"/>
            <person name="Walter F."/>
            <person name="Albersmeier A."/>
            <person name="Kalinowski J."/>
            <person name="Ruckert C."/>
        </authorList>
    </citation>
    <scope>NUCLEOTIDE SEQUENCE</scope>
    <source>
        <strain evidence="5">JCM 4335</strain>
    </source>
</reference>
<keyword evidence="5" id="KW-0378">Hydrolase</keyword>
<dbReference type="GO" id="GO:0004806">
    <property type="term" value="F:triacylglycerol lipase activity"/>
    <property type="evidence" value="ECO:0007669"/>
    <property type="project" value="TreeGrafter"/>
</dbReference>
<organism evidence="5 6">
    <name type="scientific">Streptomyces roseolilacinus</name>
    <dbReference type="NCBI Taxonomy" id="66904"/>
    <lineage>
        <taxon>Bacteria</taxon>
        <taxon>Bacillati</taxon>
        <taxon>Actinomycetota</taxon>
        <taxon>Actinomycetes</taxon>
        <taxon>Kitasatosporales</taxon>
        <taxon>Streptomycetaceae</taxon>
        <taxon>Streptomyces</taxon>
    </lineage>
</organism>
<keyword evidence="2" id="KW-1015">Disulfide bond</keyword>
<evidence type="ECO:0000313" key="6">
    <source>
        <dbReference type="Proteomes" id="UP000654123"/>
    </source>
</evidence>
<dbReference type="EMBL" id="BMSV01000021">
    <property type="protein sequence ID" value="GGQ33565.1"/>
    <property type="molecule type" value="Genomic_DNA"/>
</dbReference>
<feature type="disulfide bond" evidence="2">
    <location>
        <begin position="132"/>
        <end position="144"/>
    </location>
</feature>
<evidence type="ECO:0000259" key="4">
    <source>
        <dbReference type="Pfam" id="PF13472"/>
    </source>
</evidence>
<dbReference type="InterPro" id="IPR013830">
    <property type="entry name" value="SGNH_hydro"/>
</dbReference>
<feature type="domain" description="SGNH hydrolase-type esterase" evidence="4">
    <location>
        <begin position="39"/>
        <end position="275"/>
    </location>
</feature>
<dbReference type="PANTHER" id="PTHR37981:SF1">
    <property type="entry name" value="SGNH HYDROLASE-TYPE ESTERASE DOMAIN-CONTAINING PROTEIN"/>
    <property type="match status" value="1"/>
</dbReference>
<feature type="chain" id="PRO_5038468038" evidence="3">
    <location>
        <begin position="20"/>
        <end position="291"/>
    </location>
</feature>
<dbReference type="Proteomes" id="UP000654123">
    <property type="component" value="Unassembled WGS sequence"/>
</dbReference>
<dbReference type="PANTHER" id="PTHR37981">
    <property type="entry name" value="LIPASE 2"/>
    <property type="match status" value="1"/>
</dbReference>
<dbReference type="InterPro" id="IPR037460">
    <property type="entry name" value="SEST-like"/>
</dbReference>
<dbReference type="CDD" id="cd01823">
    <property type="entry name" value="SEST_like"/>
    <property type="match status" value="1"/>
</dbReference>
<feature type="active site" description="Nucleophile" evidence="1">
    <location>
        <position position="43"/>
    </location>
</feature>
<comment type="caution">
    <text evidence="5">The sequence shown here is derived from an EMBL/GenBank/DDBJ whole genome shotgun (WGS) entry which is preliminary data.</text>
</comment>
<feature type="disulfide bond" evidence="2">
    <location>
        <begin position="197"/>
        <end position="246"/>
    </location>
</feature>
<evidence type="ECO:0000256" key="3">
    <source>
        <dbReference type="SAM" id="SignalP"/>
    </source>
</evidence>
<dbReference type="Gene3D" id="3.40.50.1110">
    <property type="entry name" value="SGNH hydrolase"/>
    <property type="match status" value="1"/>
</dbReference>
<proteinExistence type="predicted"/>
<gene>
    <name evidence="5" type="ORF">GCM10010249_60130</name>
</gene>
<dbReference type="InterPro" id="IPR036514">
    <property type="entry name" value="SGNH_hydro_sf"/>
</dbReference>
<dbReference type="GO" id="GO:0019433">
    <property type="term" value="P:triglyceride catabolic process"/>
    <property type="evidence" value="ECO:0007669"/>
    <property type="project" value="TreeGrafter"/>
</dbReference>
<dbReference type="Pfam" id="PF13472">
    <property type="entry name" value="Lipase_GDSL_2"/>
    <property type="match status" value="1"/>
</dbReference>
<accession>A0A918B9J7</accession>
<keyword evidence="6" id="KW-1185">Reference proteome</keyword>
<feature type="disulfide bond" evidence="2">
    <location>
        <begin position="60"/>
        <end position="84"/>
    </location>
</feature>
<dbReference type="RefSeq" id="WP_229840915.1">
    <property type="nucleotide sequence ID" value="NZ_BMSV01000021.1"/>
</dbReference>
<evidence type="ECO:0000313" key="5">
    <source>
        <dbReference type="EMBL" id="GGQ33565.1"/>
    </source>
</evidence>
<evidence type="ECO:0000256" key="2">
    <source>
        <dbReference type="PIRSR" id="PIRSR637460-2"/>
    </source>
</evidence>
<reference evidence="5" key="2">
    <citation type="submission" date="2020-09" db="EMBL/GenBank/DDBJ databases">
        <authorList>
            <person name="Sun Q."/>
            <person name="Ohkuma M."/>
        </authorList>
    </citation>
    <scope>NUCLEOTIDE SEQUENCE</scope>
    <source>
        <strain evidence="5">JCM 4335</strain>
    </source>
</reference>
<keyword evidence="3" id="KW-0732">Signal</keyword>
<feature type="signal peptide" evidence="3">
    <location>
        <begin position="1"/>
        <end position="19"/>
    </location>
</feature>
<dbReference type="SUPFAM" id="SSF52266">
    <property type="entry name" value="SGNH hydrolase"/>
    <property type="match status" value="1"/>
</dbReference>
<feature type="active site" evidence="1">
    <location>
        <position position="267"/>
    </location>
</feature>
<evidence type="ECO:0000256" key="1">
    <source>
        <dbReference type="PIRSR" id="PIRSR637460-1"/>
    </source>
</evidence>
<name>A0A918B9J7_9ACTN</name>
<sequence length="291" mass="30364">MISRSRAALTAFITVSALATPSVIPTASAADSEPLHYVAMGDSFAAAPLVLPIDPSNLLCLRSLADYPHIAAKALGAKLTDVSCSGATTEDFSAPQHSSTAPQYNALNQDTDIVSITIGGNDTGLVAATLNCVNLLPKPFGKSCAAEYTKSGVDTLKSDIDTWASTFNAALSRVNRLAPNADIFIIGYGNYIRPGGCFPTQPLWDVDATYIQETVDHLSTTLKKAARTHGATYVDTYSLGIGHDTCAAPVDKYIEGLLPTRIAAPLHPNAAGSRAIGEALATAVRNSAGTR</sequence>